<evidence type="ECO:0000256" key="1">
    <source>
        <dbReference type="SAM" id="SignalP"/>
    </source>
</evidence>
<evidence type="ECO:0008006" key="4">
    <source>
        <dbReference type="Google" id="ProtNLM"/>
    </source>
</evidence>
<dbReference type="OrthoDB" id="1421581at2"/>
<dbReference type="AlphaFoldDB" id="A0A6I3LLP6"/>
<organism evidence="2 3">
    <name type="scientific">Myroides albus</name>
    <dbReference type="NCBI Taxonomy" id="2562892"/>
    <lineage>
        <taxon>Bacteria</taxon>
        <taxon>Pseudomonadati</taxon>
        <taxon>Bacteroidota</taxon>
        <taxon>Flavobacteriia</taxon>
        <taxon>Flavobacteriales</taxon>
        <taxon>Flavobacteriaceae</taxon>
        <taxon>Myroides</taxon>
    </lineage>
</organism>
<feature type="signal peptide" evidence="1">
    <location>
        <begin position="1"/>
        <end position="19"/>
    </location>
</feature>
<gene>
    <name evidence="2" type="ORF">GJV76_11640</name>
</gene>
<evidence type="ECO:0000313" key="2">
    <source>
        <dbReference type="EMBL" id="MTG98774.1"/>
    </source>
</evidence>
<dbReference type="RefSeq" id="WP_155092794.1">
    <property type="nucleotide sequence ID" value="NZ_CP102754.1"/>
</dbReference>
<feature type="chain" id="PRO_5026052247" description="Carboxypeptidase regulatory-like domain-containing protein" evidence="1">
    <location>
        <begin position="20"/>
        <end position="396"/>
    </location>
</feature>
<proteinExistence type="predicted"/>
<keyword evidence="1" id="KW-0732">Signal</keyword>
<sequence>MKKILMLFLLGISSFFLWTCSKDSDSDERENAKLFVEVNAYDVKVGEKVYFTVTANNIAIKDAKLYMREQQISNPYQFKEEGVYNVFARKSGYDQSDNVTIRVVSDNIQAIDLTVDKSSIYVGETVTFSAKTGNDILSNVTIKDQNGSQVEGVKWTANQSGKFKFVATKDGYKMSRTVEVEVKERPKGEPNTIYINNKVYTIDTNRTLLYAETIKGADDVDLVKLNKTTTSEGEVITFATYFIDVVSEDFAVEGNTVVSGAIARIWKVIIQEENPEVAIYPGENEMLEIDLQGLIVSSDHQETMNTNDIKKFSVLLRDFIDHNGFVSLNVINTFAGVIYDGRVQSMMSYDVTESRANLSLEFKDNRKTVQFSKDYFKTLTFPKEYKKLESRKLLSK</sequence>
<accession>A0A6I3LLP6</accession>
<comment type="caution">
    <text evidence="2">The sequence shown here is derived from an EMBL/GenBank/DDBJ whole genome shotgun (WGS) entry which is preliminary data.</text>
</comment>
<keyword evidence="3" id="KW-1185">Reference proteome</keyword>
<protein>
    <recommendedName>
        <fullName evidence="4">Carboxypeptidase regulatory-like domain-containing protein</fullName>
    </recommendedName>
</protein>
<dbReference type="Proteomes" id="UP000438760">
    <property type="component" value="Unassembled WGS sequence"/>
</dbReference>
<reference evidence="2 3" key="1">
    <citation type="submission" date="2019-11" db="EMBL/GenBank/DDBJ databases">
        <title>Genome of Strain BIT-d1.</title>
        <authorList>
            <person name="Yang Y."/>
        </authorList>
    </citation>
    <scope>NUCLEOTIDE SEQUENCE [LARGE SCALE GENOMIC DNA]</scope>
    <source>
        <strain evidence="2 3">BIT-d1</strain>
    </source>
</reference>
<dbReference type="EMBL" id="WMJX01000029">
    <property type="protein sequence ID" value="MTG98774.1"/>
    <property type="molecule type" value="Genomic_DNA"/>
</dbReference>
<evidence type="ECO:0000313" key="3">
    <source>
        <dbReference type="Proteomes" id="UP000438760"/>
    </source>
</evidence>
<name>A0A6I3LLP6_9FLAO</name>